<sequence>MNRYEQETHNNIKRIAVALEQLAKLLTKLAKEQND</sequence>
<protein>
    <submittedName>
        <fullName evidence="1">Uncharacterized protein</fullName>
    </submittedName>
</protein>
<name>A0A7S9STL5_9VIRU</name>
<reference evidence="1" key="1">
    <citation type="submission" date="2020-08" db="EMBL/GenBank/DDBJ databases">
        <title>Bridging the membrane lipid divide: bacteria of the FCB group superphylum have the potential to synthesize archaeal ether lipids.</title>
        <authorList>
            <person name="Villanueva L."/>
            <person name="von Meijenfeldt F.A.B."/>
            <person name="Westbye A.B."/>
            <person name="Yadav S."/>
            <person name="Hopmans E.C."/>
            <person name="Dutilh B.E."/>
            <person name="Sinninghe Damste J.S."/>
        </authorList>
    </citation>
    <scope>NUCLEOTIDE SEQUENCE</scope>
    <source>
        <strain evidence="1">NIOZ-UU157</strain>
    </source>
</reference>
<evidence type="ECO:0000313" key="1">
    <source>
        <dbReference type="EMBL" id="QPI16127.1"/>
    </source>
</evidence>
<proteinExistence type="predicted"/>
<gene>
    <name evidence="1" type="ORF">NIOZUU157_00006</name>
</gene>
<accession>A0A7S9STL5</accession>
<organism evidence="1">
    <name type="scientific">Virus NIOZ-UU157</name>
    <dbReference type="NCBI Taxonomy" id="2763269"/>
    <lineage>
        <taxon>Viruses</taxon>
    </lineage>
</organism>
<dbReference type="EMBL" id="MW030531">
    <property type="protein sequence ID" value="QPI16127.1"/>
    <property type="molecule type" value="Genomic_DNA"/>
</dbReference>